<evidence type="ECO:0000256" key="2">
    <source>
        <dbReference type="SAM" id="Phobius"/>
    </source>
</evidence>
<keyword evidence="2" id="KW-0812">Transmembrane</keyword>
<dbReference type="EMBL" id="JAEKNN010000030">
    <property type="protein sequence ID" value="MBJ7609149.1"/>
    <property type="molecule type" value="Genomic_DNA"/>
</dbReference>
<proteinExistence type="predicted"/>
<feature type="transmembrane region" description="Helical" evidence="2">
    <location>
        <begin position="9"/>
        <end position="33"/>
    </location>
</feature>
<evidence type="ECO:0000313" key="3">
    <source>
        <dbReference type="EMBL" id="MBJ7609149.1"/>
    </source>
</evidence>
<feature type="compositionally biased region" description="Pro residues" evidence="1">
    <location>
        <begin position="115"/>
        <end position="125"/>
    </location>
</feature>
<protein>
    <submittedName>
        <fullName evidence="3">Uncharacterized protein</fullName>
    </submittedName>
</protein>
<keyword evidence="2" id="KW-1133">Transmembrane helix</keyword>
<reference evidence="3 4" key="1">
    <citation type="submission" date="2020-10" db="EMBL/GenBank/DDBJ databases">
        <title>Ca. Dormibacterota MAGs.</title>
        <authorList>
            <person name="Montgomery K."/>
        </authorList>
    </citation>
    <scope>NUCLEOTIDE SEQUENCE [LARGE SCALE GENOMIC DNA]</scope>
    <source>
        <strain evidence="3">Mitchell_Peninsula_5</strain>
    </source>
</reference>
<keyword evidence="2" id="KW-0472">Membrane</keyword>
<name>A0A934KET0_9BACT</name>
<evidence type="ECO:0000313" key="4">
    <source>
        <dbReference type="Proteomes" id="UP000614410"/>
    </source>
</evidence>
<gene>
    <name evidence="3" type="ORF">JF887_06920</name>
</gene>
<organism evidence="3 4">
    <name type="scientific">Candidatus Amunia macphersoniae</name>
    <dbReference type="NCBI Taxonomy" id="3127014"/>
    <lineage>
        <taxon>Bacteria</taxon>
        <taxon>Bacillati</taxon>
        <taxon>Candidatus Dormiibacterota</taxon>
        <taxon>Candidatus Dormibacteria</taxon>
        <taxon>Candidatus Aeolococcales</taxon>
        <taxon>Candidatus Aeolococcaceae</taxon>
        <taxon>Candidatus Amunia</taxon>
    </lineage>
</organism>
<dbReference type="AlphaFoldDB" id="A0A934KET0"/>
<accession>A0A934KET0</accession>
<dbReference type="Proteomes" id="UP000614410">
    <property type="component" value="Unassembled WGS sequence"/>
</dbReference>
<sequence length="125" mass="13002">MQTSAQSQLLWWLALATGALVIIVVATLLTLVLTEASAIAEEAQIISHKARSVSLATIKLLYALRINSALTGVGDGAGAILRQAGRVVVHVQSCPGCPNCRSPRELQPSAVRPKGPGPPGPSSWT</sequence>
<comment type="caution">
    <text evidence="3">The sequence shown here is derived from an EMBL/GenBank/DDBJ whole genome shotgun (WGS) entry which is preliminary data.</text>
</comment>
<evidence type="ECO:0000256" key="1">
    <source>
        <dbReference type="SAM" id="MobiDB-lite"/>
    </source>
</evidence>
<feature type="region of interest" description="Disordered" evidence="1">
    <location>
        <begin position="98"/>
        <end position="125"/>
    </location>
</feature>